<protein>
    <recommendedName>
        <fullName evidence="4">UVR domain-containing protein</fullName>
    </recommendedName>
</protein>
<dbReference type="SUPFAM" id="SSF52540">
    <property type="entry name" value="P-loop containing nucleoside triphosphate hydrolases"/>
    <property type="match status" value="1"/>
</dbReference>
<dbReference type="PROSITE" id="PS50151">
    <property type="entry name" value="UVR"/>
    <property type="match status" value="1"/>
</dbReference>
<evidence type="ECO:0000259" key="4">
    <source>
        <dbReference type="PROSITE" id="PS50151"/>
    </source>
</evidence>
<dbReference type="EMBL" id="BSUZ01000001">
    <property type="protein sequence ID" value="GMA87750.1"/>
    <property type="molecule type" value="Genomic_DNA"/>
</dbReference>
<feature type="region of interest" description="Disordered" evidence="3">
    <location>
        <begin position="258"/>
        <end position="301"/>
    </location>
</feature>
<comment type="caution">
    <text evidence="5">The sequence shown here is derived from an EMBL/GenBank/DDBJ whole genome shotgun (WGS) entry which is preliminary data.</text>
</comment>
<feature type="region of interest" description="Disordered" evidence="3">
    <location>
        <begin position="161"/>
        <end position="215"/>
    </location>
</feature>
<feature type="domain" description="UVR" evidence="4">
    <location>
        <begin position="79"/>
        <end position="114"/>
    </location>
</feature>
<evidence type="ECO:0000256" key="2">
    <source>
        <dbReference type="ARBA" id="ARBA00022840"/>
    </source>
</evidence>
<evidence type="ECO:0000313" key="6">
    <source>
        <dbReference type="Proteomes" id="UP001157017"/>
    </source>
</evidence>
<dbReference type="InterPro" id="IPR041546">
    <property type="entry name" value="ClpA/ClpB_AAA_lid"/>
</dbReference>
<dbReference type="Gene3D" id="4.10.860.10">
    <property type="entry name" value="UVR domain"/>
    <property type="match status" value="1"/>
</dbReference>
<feature type="region of interest" description="Disordered" evidence="3">
    <location>
        <begin position="135"/>
        <end position="154"/>
    </location>
</feature>
<dbReference type="Pfam" id="PF17871">
    <property type="entry name" value="AAA_lid_9"/>
    <property type="match status" value="1"/>
</dbReference>
<reference evidence="6" key="1">
    <citation type="journal article" date="2019" name="Int. J. Syst. Evol. Microbiol.">
        <title>The Global Catalogue of Microorganisms (GCM) 10K type strain sequencing project: providing services to taxonomists for standard genome sequencing and annotation.</title>
        <authorList>
            <consortium name="The Broad Institute Genomics Platform"/>
            <consortium name="The Broad Institute Genome Sequencing Center for Infectious Disease"/>
            <person name="Wu L."/>
            <person name="Ma J."/>
        </authorList>
    </citation>
    <scope>NUCLEOTIDE SEQUENCE [LARGE SCALE GENOMIC DNA]</scope>
    <source>
        <strain evidence="6">NBRC 108730</strain>
    </source>
</reference>
<sequence>MAEPSLAHTIEILKGLRDRYEAHHRVSITDAALVGAATMADRYINDRFLPDKAIDLIDEAGARLRIRRMTAPPDLREFDERIAATRREKESAIDAQDFEKAAALRDTEKRLLGEKGEREKQWKAGDMDVVAEVDEEPHRRGARHGDRHPRLQGDRGGVLAAAAHGGRACTSGSSAWTTRSTRSRRPSAAPAPASRTRAVRAARSSSPAPRASGRPRLAKTLAEFLFGDEDSLIQARHERVQREAHRLAAVRLASRLRGVRGGRPPPRRCAASRSPWCSSTRSRRPTPTSSTRCCRSWRTVA</sequence>
<keyword evidence="6" id="KW-1185">Reference proteome</keyword>
<feature type="compositionally biased region" description="Low complexity" evidence="3">
    <location>
        <begin position="272"/>
        <end position="301"/>
    </location>
</feature>
<keyword evidence="1" id="KW-0547">Nucleotide-binding</keyword>
<name>A0ABQ6JHP1_9ACTN</name>
<evidence type="ECO:0000256" key="3">
    <source>
        <dbReference type="SAM" id="MobiDB-lite"/>
    </source>
</evidence>
<dbReference type="Proteomes" id="UP001157017">
    <property type="component" value="Unassembled WGS sequence"/>
</dbReference>
<organism evidence="5 6">
    <name type="scientific">Angustibacter aerolatus</name>
    <dbReference type="NCBI Taxonomy" id="1162965"/>
    <lineage>
        <taxon>Bacteria</taxon>
        <taxon>Bacillati</taxon>
        <taxon>Actinomycetota</taxon>
        <taxon>Actinomycetes</taxon>
        <taxon>Kineosporiales</taxon>
        <taxon>Kineosporiaceae</taxon>
    </lineage>
</organism>
<proteinExistence type="predicted"/>
<dbReference type="InterPro" id="IPR050130">
    <property type="entry name" value="ClpA_ClpB"/>
</dbReference>
<feature type="compositionally biased region" description="Low complexity" evidence="3">
    <location>
        <begin position="170"/>
        <end position="215"/>
    </location>
</feature>
<evidence type="ECO:0000256" key="1">
    <source>
        <dbReference type="ARBA" id="ARBA00022741"/>
    </source>
</evidence>
<keyword evidence="2" id="KW-0067">ATP-binding</keyword>
<evidence type="ECO:0000313" key="5">
    <source>
        <dbReference type="EMBL" id="GMA87750.1"/>
    </source>
</evidence>
<dbReference type="PANTHER" id="PTHR11638:SF18">
    <property type="entry name" value="HEAT SHOCK PROTEIN 104"/>
    <property type="match status" value="1"/>
</dbReference>
<dbReference type="PANTHER" id="PTHR11638">
    <property type="entry name" value="ATP-DEPENDENT CLP PROTEASE"/>
    <property type="match status" value="1"/>
</dbReference>
<dbReference type="Gene3D" id="1.10.8.60">
    <property type="match status" value="1"/>
</dbReference>
<dbReference type="InterPro" id="IPR001943">
    <property type="entry name" value="UVR_dom"/>
</dbReference>
<dbReference type="InterPro" id="IPR027417">
    <property type="entry name" value="P-loop_NTPase"/>
</dbReference>
<gene>
    <name evidence="5" type="ORF">GCM10025868_30000</name>
</gene>
<accession>A0ABQ6JHP1</accession>